<dbReference type="Proteomes" id="UP001566132">
    <property type="component" value="Unassembled WGS sequence"/>
</dbReference>
<dbReference type="PANTHER" id="PTHR10773">
    <property type="entry name" value="DNA-DIRECTED RNA POLYMERASES I, II, AND III SUBUNIT RPABC2"/>
    <property type="match status" value="1"/>
</dbReference>
<evidence type="ECO:0000313" key="2">
    <source>
        <dbReference type="Proteomes" id="UP001566132"/>
    </source>
</evidence>
<comment type="caution">
    <text evidence="1">The sequence shown here is derived from an EMBL/GenBank/DDBJ whole genome shotgun (WGS) entry which is preliminary data.</text>
</comment>
<dbReference type="EMBL" id="JBDJPC010000012">
    <property type="protein sequence ID" value="KAL1489107.1"/>
    <property type="molecule type" value="Genomic_DNA"/>
</dbReference>
<protein>
    <submittedName>
        <fullName evidence="1">Uncharacterized protein</fullName>
    </submittedName>
</protein>
<keyword evidence="2" id="KW-1185">Reference proteome</keyword>
<sequence>MATEQCYDPYEGHYTDSDEDYLPNNEKSNLKRNFISQYFSDESSIGSAEEVDLIEDQGEASTSTLQCGKKRLVRKSVWKRNVQKEKRLKGEPYVNVAGLYKPGKHIGANCQCKMKCFDQLGEEGCIQIFRDFYALSSKDKQDAYLHGLIKKDKIKRQRPSTGDRHKKKLHFFIRFDGQEHKVSKKAFLSLHGISGARLERLQKFLTFRKGTFIDKRGKHKTLRCHLENQNQTLVRSVISDIKDKIALAKNNSAVEILTFDFQQNLTLPVSSSGEVFYKIQLWVFNFCIHIGSSRKNFFYVYDETVAGKGQNDVAMETGKFKLIQHRYSEPGHSFLLCDRSFGAIEIEKRKHDKIYYRQYTERRKLKKNKFQHIMSLAKNYVPECDKWFYKDIEQYHKSFLPDEEETFSSEFISPEYFVQMDLTDLCIPNVNVLIDVIEIFKACPKTYFDLIVSCSLVLLQEDFAATWWQGVSD</sequence>
<dbReference type="PANTHER" id="PTHR10773:SF19">
    <property type="match status" value="1"/>
</dbReference>
<accession>A0ABD1E583</accession>
<dbReference type="AlphaFoldDB" id="A0ABD1E583"/>
<name>A0ABD1E583_HYPHA</name>
<organism evidence="1 2">
    <name type="scientific">Hypothenemus hampei</name>
    <name type="common">Coffee berry borer</name>
    <dbReference type="NCBI Taxonomy" id="57062"/>
    <lineage>
        <taxon>Eukaryota</taxon>
        <taxon>Metazoa</taxon>
        <taxon>Ecdysozoa</taxon>
        <taxon>Arthropoda</taxon>
        <taxon>Hexapoda</taxon>
        <taxon>Insecta</taxon>
        <taxon>Pterygota</taxon>
        <taxon>Neoptera</taxon>
        <taxon>Endopterygota</taxon>
        <taxon>Coleoptera</taxon>
        <taxon>Polyphaga</taxon>
        <taxon>Cucujiformia</taxon>
        <taxon>Curculionidae</taxon>
        <taxon>Scolytinae</taxon>
        <taxon>Hypothenemus</taxon>
    </lineage>
</organism>
<proteinExistence type="predicted"/>
<evidence type="ECO:0000313" key="1">
    <source>
        <dbReference type="EMBL" id="KAL1489107.1"/>
    </source>
</evidence>
<gene>
    <name evidence="1" type="ORF">ABEB36_014051</name>
</gene>
<reference evidence="1 2" key="1">
    <citation type="submission" date="2024-05" db="EMBL/GenBank/DDBJ databases">
        <title>Genetic variation in Jamaican populations of the coffee berry borer (Hypothenemus hampei).</title>
        <authorList>
            <person name="Errbii M."/>
            <person name="Myrie A."/>
        </authorList>
    </citation>
    <scope>NUCLEOTIDE SEQUENCE [LARGE SCALE GENOMIC DNA]</scope>
    <source>
        <strain evidence="1">JA-Hopewell-2020-01-JO</strain>
        <tissue evidence="1">Whole body</tissue>
    </source>
</reference>